<dbReference type="InterPro" id="IPR058575">
    <property type="entry name" value="NTP_transf_8_dom"/>
</dbReference>
<name>Q98P17_RHILO</name>
<evidence type="ECO:0000313" key="3">
    <source>
        <dbReference type="EMBL" id="BAB54838.1"/>
    </source>
</evidence>
<dbReference type="Proteomes" id="UP000000552">
    <property type="component" value="Plasmid pMLb"/>
</dbReference>
<evidence type="ECO:0000259" key="2">
    <source>
        <dbReference type="Pfam" id="PF20586"/>
    </source>
</evidence>
<feature type="domain" description="Nucleotidyltransferase-like" evidence="1">
    <location>
        <begin position="175"/>
        <end position="380"/>
    </location>
</feature>
<geneLocation type="plasmid" evidence="3 4">
    <name>pMLb</name>
</geneLocation>
<proteinExistence type="predicted"/>
<dbReference type="Pfam" id="PF20586">
    <property type="entry name" value="DUF6788"/>
    <property type="match status" value="1"/>
</dbReference>
<sequence length="410" mass="46610">MDDLHDIRQVVLFGQSRESSTMIRTISCRGRLAGTSPKYALVGSRRYDVQRLSFSLNMGYVQQRHFLLSIMITRHSPLAHSAYHDLLSSLHDEVAAEIRGTPTRIDRNGRVYWYDTYRVGSDVKKTYIGEDSEELRLRMQRIKALRDDRDNRRRNRARLVRLLRAERFLGVDAATGSILHAFASAGVFRLGGTVVGTQAFRLYEGELGVRFTLDQTAQTNDVDIASFERLSIALDDSVSAPLESVLKDFSFEPAPTMDPGKTWRWKQTRSETLVEFLTPSFAEEEGLRPLPALGVHAQSLHHLNYLLAEPMLAAVTYRDGVLVQIPRPERFAIHKLIVADRRRDGPDSLKSIKDRLQAEFLIEVLATDRPDDLREALEDALARGKRWRDRIAATLERSPPLQAALGDMMR</sequence>
<dbReference type="Pfam" id="PF12281">
    <property type="entry name" value="NTP_transf_8"/>
    <property type="match status" value="1"/>
</dbReference>
<dbReference type="HOGENOM" id="CLU_055810_0_0_5"/>
<protein>
    <submittedName>
        <fullName evidence="3">Mll9648 protein</fullName>
    </submittedName>
</protein>
<gene>
    <name evidence="3" type="ordered locus">mll9648</name>
</gene>
<dbReference type="AlphaFoldDB" id="Q98P17"/>
<keyword evidence="3" id="KW-0614">Plasmid</keyword>
<organism evidence="3 4">
    <name type="scientific">Mesorhizobium japonicum (strain LMG 29417 / CECT 9101 / MAFF 303099)</name>
    <name type="common">Mesorhizobium loti (strain MAFF 303099)</name>
    <dbReference type="NCBI Taxonomy" id="266835"/>
    <lineage>
        <taxon>Bacteria</taxon>
        <taxon>Pseudomonadati</taxon>
        <taxon>Pseudomonadota</taxon>
        <taxon>Alphaproteobacteria</taxon>
        <taxon>Hyphomicrobiales</taxon>
        <taxon>Phyllobacteriaceae</taxon>
        <taxon>Mesorhizobium</taxon>
    </lineage>
</organism>
<evidence type="ECO:0000259" key="1">
    <source>
        <dbReference type="Pfam" id="PF12281"/>
    </source>
</evidence>
<dbReference type="InterPro" id="IPR046738">
    <property type="entry name" value="DUF6788"/>
</dbReference>
<accession>Q98P17</accession>
<dbReference type="eggNOG" id="COG5397">
    <property type="taxonomic scope" value="Bacteria"/>
</dbReference>
<dbReference type="EMBL" id="AP003017">
    <property type="protein sequence ID" value="BAB54838.1"/>
    <property type="molecule type" value="Genomic_DNA"/>
</dbReference>
<feature type="domain" description="DUF6788" evidence="2">
    <location>
        <begin position="90"/>
        <end position="136"/>
    </location>
</feature>
<reference evidence="3 4" key="1">
    <citation type="journal article" date="2000" name="DNA Res.">
        <title>Complete genome structure of the nitrogen-fixing symbiotic bacterium Mesorhizobium loti.</title>
        <authorList>
            <person name="Kaneko T."/>
            <person name="Nakamura Y."/>
            <person name="Sato S."/>
            <person name="Asamizu E."/>
            <person name="Kato T."/>
            <person name="Sasamoto S."/>
            <person name="Watanabe A."/>
            <person name="Idesawa K."/>
            <person name="Ishikawa A."/>
            <person name="Kawashima K."/>
            <person name="Kimura T."/>
            <person name="Kishida Y."/>
            <person name="Kiyokawa C."/>
            <person name="Kohara M."/>
            <person name="Matsumoto M."/>
            <person name="Matsuno A."/>
            <person name="Mochizuki Y."/>
            <person name="Nakayama S."/>
            <person name="Nakazaki N."/>
            <person name="Shimpo S."/>
            <person name="Sugimoto M."/>
            <person name="Takeuchi C."/>
            <person name="Yamada M."/>
            <person name="Tabata S."/>
        </authorList>
    </citation>
    <scope>NUCLEOTIDE SEQUENCE [LARGE SCALE GENOMIC DNA]</scope>
    <source>
        <strain evidence="4">LMG 29417 / CECT 9101 / MAFF 303099</strain>
        <plasmid evidence="3 4">pMLb</plasmid>
    </source>
</reference>
<dbReference type="PIRSF" id="PIRSF031854">
    <property type="entry name" value="UCP031854"/>
    <property type="match status" value="1"/>
</dbReference>
<evidence type="ECO:0000313" key="4">
    <source>
        <dbReference type="Proteomes" id="UP000000552"/>
    </source>
</evidence>
<dbReference type="InterPro" id="IPR022550">
    <property type="entry name" value="NTP_transf_8"/>
</dbReference>
<dbReference type="KEGG" id="mlo:mll9648"/>